<dbReference type="PANTHER" id="PTHR18964">
    <property type="entry name" value="ROK (REPRESSOR, ORF, KINASE) FAMILY"/>
    <property type="match status" value="1"/>
</dbReference>
<dbReference type="InterPro" id="IPR000600">
    <property type="entry name" value="ROK"/>
</dbReference>
<sequence>MKIGIDLGGTKTEGILIDNEGKELIKTRIKTQKNYQGTIDGIISVVYEFEKNFGEVDSVGIGMPGAISSDSALIKNANSIWLNGKPLKKDLENQLQRKVNLENDANCFALSEAVDGAGKGCSVVFGVILGTGVGGGIIVNQKVLQGRNKISGEWGHITLPNRTEDEKKYNKKCYCKKEGCMETYLSGPGFASIYNLRHNANLDSHDIINGYPGDHKSLAALEDYVDHLARGLSVVINILDPDIIVLGGGMSNIDYIYANINDRLKQYVFTDTCHTEVVKNFHGDSGGVRGAAWLS</sequence>
<dbReference type="PANTHER" id="PTHR18964:SF174">
    <property type="entry name" value="D-ALLOSE KINASE-RELATED"/>
    <property type="match status" value="1"/>
</dbReference>
<evidence type="ECO:0000313" key="1">
    <source>
        <dbReference type="EMBL" id="SVC22927.1"/>
    </source>
</evidence>
<dbReference type="AlphaFoldDB" id="A0A382KIW6"/>
<reference evidence="1" key="1">
    <citation type="submission" date="2018-05" db="EMBL/GenBank/DDBJ databases">
        <authorList>
            <person name="Lanie J.A."/>
            <person name="Ng W.-L."/>
            <person name="Kazmierczak K.M."/>
            <person name="Andrzejewski T.M."/>
            <person name="Davidsen T.M."/>
            <person name="Wayne K.J."/>
            <person name="Tettelin H."/>
            <person name="Glass J.I."/>
            <person name="Rusch D."/>
            <person name="Podicherti R."/>
            <person name="Tsui H.-C.T."/>
            <person name="Winkler M.E."/>
        </authorList>
    </citation>
    <scope>NUCLEOTIDE SEQUENCE</scope>
</reference>
<dbReference type="GO" id="GO:0004396">
    <property type="term" value="F:hexokinase activity"/>
    <property type="evidence" value="ECO:0007669"/>
    <property type="project" value="TreeGrafter"/>
</dbReference>
<dbReference type="PROSITE" id="PS01125">
    <property type="entry name" value="ROK"/>
    <property type="match status" value="1"/>
</dbReference>
<dbReference type="SUPFAM" id="SSF53067">
    <property type="entry name" value="Actin-like ATPase domain"/>
    <property type="match status" value="1"/>
</dbReference>
<protein>
    <recommendedName>
        <fullName evidence="2">Fructokinase</fullName>
    </recommendedName>
</protein>
<proteinExistence type="predicted"/>
<gene>
    <name evidence="1" type="ORF">METZ01_LOCUS275781</name>
</gene>
<dbReference type="Gene3D" id="3.30.420.40">
    <property type="match status" value="2"/>
</dbReference>
<accession>A0A382KIW6</accession>
<name>A0A382KIW6_9ZZZZ</name>
<organism evidence="1">
    <name type="scientific">marine metagenome</name>
    <dbReference type="NCBI Taxonomy" id="408172"/>
    <lineage>
        <taxon>unclassified sequences</taxon>
        <taxon>metagenomes</taxon>
        <taxon>ecological metagenomes</taxon>
    </lineage>
</organism>
<dbReference type="InterPro" id="IPR043129">
    <property type="entry name" value="ATPase_NBD"/>
</dbReference>
<evidence type="ECO:0008006" key="2">
    <source>
        <dbReference type="Google" id="ProtNLM"/>
    </source>
</evidence>
<dbReference type="EMBL" id="UINC01080205">
    <property type="protein sequence ID" value="SVC22927.1"/>
    <property type="molecule type" value="Genomic_DNA"/>
</dbReference>
<dbReference type="InterPro" id="IPR049874">
    <property type="entry name" value="ROK_cs"/>
</dbReference>
<dbReference type="Pfam" id="PF00480">
    <property type="entry name" value="ROK"/>
    <property type="match status" value="1"/>
</dbReference>